<dbReference type="SUPFAM" id="SSF46785">
    <property type="entry name" value="Winged helix' DNA-binding domain"/>
    <property type="match status" value="1"/>
</dbReference>
<proteinExistence type="predicted"/>
<dbReference type="InterPro" id="IPR012318">
    <property type="entry name" value="HTH_CRP"/>
</dbReference>
<name>A0A645E6C3_9ZZZZ</name>
<evidence type="ECO:0000256" key="3">
    <source>
        <dbReference type="ARBA" id="ARBA00023163"/>
    </source>
</evidence>
<sequence length="226" mass="25482">MVEILKKFPLFQGIAMHDLRKLLNCLSAKEQAYEKGSWIMDGAEANRFVGIVLNGHVQLVHHDYYGNRTIFSDIPAGELFGETLAGIQGKHFPLVAEAKTDCAVLIFDYHRIIGTCSSSCSFHRTLIFNMLGIINEKNQQLSEKLLILSKRSSREKLLAFLSAEAQKAGRNPFRIPFTRQELADYLSLDRSALSNELSKMQKDGLIRCNRNDFALLDKESPVSFVS</sequence>
<keyword evidence="1" id="KW-0805">Transcription regulation</keyword>
<dbReference type="SUPFAM" id="SSF51206">
    <property type="entry name" value="cAMP-binding domain-like"/>
    <property type="match status" value="1"/>
</dbReference>
<protein>
    <submittedName>
        <fullName evidence="6">Uncharacterized protein</fullName>
    </submittedName>
</protein>
<evidence type="ECO:0000256" key="1">
    <source>
        <dbReference type="ARBA" id="ARBA00023015"/>
    </source>
</evidence>
<dbReference type="Pfam" id="PF13545">
    <property type="entry name" value="HTH_Crp_2"/>
    <property type="match status" value="1"/>
</dbReference>
<dbReference type="GO" id="GO:0006355">
    <property type="term" value="P:regulation of DNA-templated transcription"/>
    <property type="evidence" value="ECO:0007669"/>
    <property type="project" value="InterPro"/>
</dbReference>
<reference evidence="6" key="1">
    <citation type="submission" date="2019-08" db="EMBL/GenBank/DDBJ databases">
        <authorList>
            <person name="Kucharzyk K."/>
            <person name="Murdoch R.W."/>
            <person name="Higgins S."/>
            <person name="Loffler F."/>
        </authorList>
    </citation>
    <scope>NUCLEOTIDE SEQUENCE</scope>
</reference>
<dbReference type="PROSITE" id="PS50042">
    <property type="entry name" value="CNMP_BINDING_3"/>
    <property type="match status" value="1"/>
</dbReference>
<gene>
    <name evidence="6" type="ORF">SDC9_144490</name>
</gene>
<dbReference type="InterPro" id="IPR018490">
    <property type="entry name" value="cNMP-bd_dom_sf"/>
</dbReference>
<dbReference type="SMART" id="SM00419">
    <property type="entry name" value="HTH_CRP"/>
    <property type="match status" value="1"/>
</dbReference>
<comment type="caution">
    <text evidence="6">The sequence shown here is derived from an EMBL/GenBank/DDBJ whole genome shotgun (WGS) entry which is preliminary data.</text>
</comment>
<dbReference type="InterPro" id="IPR036390">
    <property type="entry name" value="WH_DNA-bd_sf"/>
</dbReference>
<evidence type="ECO:0000259" key="5">
    <source>
        <dbReference type="PROSITE" id="PS51063"/>
    </source>
</evidence>
<dbReference type="CDD" id="cd00038">
    <property type="entry name" value="CAP_ED"/>
    <property type="match status" value="1"/>
</dbReference>
<dbReference type="EMBL" id="VSSQ01043611">
    <property type="protein sequence ID" value="MPM97317.1"/>
    <property type="molecule type" value="Genomic_DNA"/>
</dbReference>
<feature type="domain" description="HTH crp-type" evidence="5">
    <location>
        <begin position="151"/>
        <end position="219"/>
    </location>
</feature>
<dbReference type="Pfam" id="PF00027">
    <property type="entry name" value="cNMP_binding"/>
    <property type="match status" value="1"/>
</dbReference>
<feature type="domain" description="Cyclic nucleotide-binding" evidence="4">
    <location>
        <begin position="10"/>
        <end position="108"/>
    </location>
</feature>
<evidence type="ECO:0000256" key="2">
    <source>
        <dbReference type="ARBA" id="ARBA00023125"/>
    </source>
</evidence>
<dbReference type="InterPro" id="IPR000595">
    <property type="entry name" value="cNMP-bd_dom"/>
</dbReference>
<evidence type="ECO:0000313" key="6">
    <source>
        <dbReference type="EMBL" id="MPM97317.1"/>
    </source>
</evidence>
<keyword evidence="2" id="KW-0238">DNA-binding</keyword>
<dbReference type="Gene3D" id="2.60.120.10">
    <property type="entry name" value="Jelly Rolls"/>
    <property type="match status" value="1"/>
</dbReference>
<organism evidence="6">
    <name type="scientific">bioreactor metagenome</name>
    <dbReference type="NCBI Taxonomy" id="1076179"/>
    <lineage>
        <taxon>unclassified sequences</taxon>
        <taxon>metagenomes</taxon>
        <taxon>ecological metagenomes</taxon>
    </lineage>
</organism>
<evidence type="ECO:0000259" key="4">
    <source>
        <dbReference type="PROSITE" id="PS50042"/>
    </source>
</evidence>
<dbReference type="GO" id="GO:0003677">
    <property type="term" value="F:DNA binding"/>
    <property type="evidence" value="ECO:0007669"/>
    <property type="project" value="UniProtKB-KW"/>
</dbReference>
<dbReference type="PROSITE" id="PS51063">
    <property type="entry name" value="HTH_CRP_2"/>
    <property type="match status" value="1"/>
</dbReference>
<keyword evidence="3" id="KW-0804">Transcription</keyword>
<dbReference type="InterPro" id="IPR014710">
    <property type="entry name" value="RmlC-like_jellyroll"/>
</dbReference>
<accession>A0A645E6C3</accession>
<dbReference type="AlphaFoldDB" id="A0A645E6C3"/>